<dbReference type="Pfam" id="PF05380">
    <property type="entry name" value="Peptidase_A17"/>
    <property type="match status" value="1"/>
</dbReference>
<dbReference type="InterPro" id="IPR008042">
    <property type="entry name" value="Retrotrans_Pao"/>
</dbReference>
<name>A0ABM1ZSD7_AEDAL</name>
<dbReference type="CDD" id="cd01644">
    <property type="entry name" value="RT_pepA17"/>
    <property type="match status" value="1"/>
</dbReference>
<evidence type="ECO:0000313" key="3">
    <source>
        <dbReference type="EnsemblMetazoa" id="AALFPA23_021219.P31345"/>
    </source>
</evidence>
<dbReference type="PANTHER" id="PTHR47331">
    <property type="entry name" value="PHD-TYPE DOMAIN-CONTAINING PROTEIN"/>
    <property type="match status" value="1"/>
</dbReference>
<protein>
    <recommendedName>
        <fullName evidence="2">Integrase catalytic domain-containing protein</fullName>
    </recommendedName>
</protein>
<evidence type="ECO:0000259" key="2">
    <source>
        <dbReference type="PROSITE" id="PS50994"/>
    </source>
</evidence>
<dbReference type="SUPFAM" id="SSF53098">
    <property type="entry name" value="Ribonuclease H-like"/>
    <property type="match status" value="1"/>
</dbReference>
<evidence type="ECO:0000256" key="1">
    <source>
        <dbReference type="SAM" id="MobiDB-lite"/>
    </source>
</evidence>
<feature type="domain" description="Integrase catalytic" evidence="2">
    <location>
        <begin position="764"/>
        <end position="954"/>
    </location>
</feature>
<dbReference type="InterPro" id="IPR012337">
    <property type="entry name" value="RNaseH-like_sf"/>
</dbReference>
<dbReference type="InterPro" id="IPR043502">
    <property type="entry name" value="DNA/RNA_pol_sf"/>
</dbReference>
<dbReference type="Pfam" id="PF17921">
    <property type="entry name" value="Integrase_H2C2"/>
    <property type="match status" value="1"/>
</dbReference>
<dbReference type="InterPro" id="IPR041588">
    <property type="entry name" value="Integrase_H2C2"/>
</dbReference>
<dbReference type="InterPro" id="IPR036397">
    <property type="entry name" value="RNaseH_sf"/>
</dbReference>
<dbReference type="InterPro" id="IPR001584">
    <property type="entry name" value="Integrase_cat-core"/>
</dbReference>
<dbReference type="RefSeq" id="XP_062700090.1">
    <property type="nucleotide sequence ID" value="XM_062844106.1"/>
</dbReference>
<dbReference type="PANTHER" id="PTHR47331:SF1">
    <property type="entry name" value="GAG-LIKE PROTEIN"/>
    <property type="match status" value="1"/>
</dbReference>
<dbReference type="EnsemblMetazoa" id="AALFPA23_021219.R31345">
    <property type="protein sequence ID" value="AALFPA23_021219.P31345"/>
    <property type="gene ID" value="AALFPA23_021219"/>
</dbReference>
<keyword evidence="4" id="KW-1185">Reference proteome</keyword>
<dbReference type="SUPFAM" id="SSF56672">
    <property type="entry name" value="DNA/RNA polymerases"/>
    <property type="match status" value="1"/>
</dbReference>
<evidence type="ECO:0000313" key="4">
    <source>
        <dbReference type="Proteomes" id="UP000069940"/>
    </source>
</evidence>
<dbReference type="Proteomes" id="UP000069940">
    <property type="component" value="Unassembled WGS sequence"/>
</dbReference>
<dbReference type="InterPro" id="IPR040676">
    <property type="entry name" value="DUF5641"/>
</dbReference>
<feature type="compositionally biased region" description="Polar residues" evidence="1">
    <location>
        <begin position="1086"/>
        <end position="1097"/>
    </location>
</feature>
<feature type="compositionally biased region" description="Low complexity" evidence="1">
    <location>
        <begin position="1076"/>
        <end position="1085"/>
    </location>
</feature>
<dbReference type="Gene3D" id="3.30.420.10">
    <property type="entry name" value="Ribonuclease H-like superfamily/Ribonuclease H"/>
    <property type="match status" value="2"/>
</dbReference>
<dbReference type="Pfam" id="PF18701">
    <property type="entry name" value="DUF5641"/>
    <property type="match status" value="1"/>
</dbReference>
<proteinExistence type="predicted"/>
<sequence length="1097" mass="124475">MVRVPFKEDVLRKVDRNKRTAYHRFRLIENRLGRDQQLADEYTKFMDEYEELGHMERIKNMEAVSGPAYYIPHHPVIKEDSTTTKVRVVFDASCKSASGVSLNDAMLVGPVVQEDLRAITMRSRLHPIMLIADVAKMYRQILLFPEDRRFHLIFWRRSQTDPIQTFRLKTVTYGTASAPYLATRVLKQIALDEGANYPAAAQAAIEDFYVDDLFSGANTVAEAIELREQMDAMLNSAGMQLRKWASNSPAVLVSIPPANRAIEPSVDFAKDQSIKTLGLHWEPGSDQLKYVVPEASVVLNTVVTKRSSLSSIAKLFDPLGLVGPVVVVAKVFMQALWGLKDENNKPYDWDTELPDEMKRRWTEYCSELPRLNQLRIDRFVLLPDSTSAELHFFSDASLTAYGTCAYIRSSNACGTVKIALLTSRSKVAPLKQQSIPRLELCGALLAAELYCKVSAALRISSKAYFWVDSTTVLSWLKATPSTWSTFVGNRISKIQQMTENCEWNHIAGHENPADIISRGLPAADLIQSQQWWQGPPWLQNDKETWPVQVSEGIDQEATKEARRTALATTSPLPTFVEEYVGRFSNYQNMLRITAYWRRYFSNLRLPKTKRIVLSPLSTAEIRGAELALIRLVQKDSFPVELKAVRAKQAISSHSRLRWFHPIIDKDNILRIGGRLDRSVQPFDSRHQILLPGSHPFTELLVRSQHERLLHAAAQLLTNTLRLRFWILGGRNVSRRIVHKCVTCFRAKPKAIQQFMAELPSQRVTASRPFSIVGIDFWGPIYLKPRHRRDAPPKAYVSVFVCFSTKAVHLELVVDLSTAKFLQAFRRFVSRRGLCSDVYTDNGKNFVGSANELRKLLRAEEFRHAIASECASSGIRWHFNPPHGSHFGGLWEAAIKSAQKHFVRVLGDRKLAFDDMETLLVQIEGCLNSRPLTKLSDDPSDLHALTPGHFLVGTSLQSVPDVDYESTPMNRLHQWQQIQKMLQDVWKRWHVEYLQMLQPRSKWIKPPVELKENQVVVIVDENQPPMRWPLARIHELHPGRDGVVRVVTLQTGSGRLTRPVAKICVLPVLAPNDEESSSTNETSSQSVLDTLSSASRST</sequence>
<dbReference type="GeneID" id="134284814"/>
<reference evidence="4" key="1">
    <citation type="journal article" date="2015" name="Proc. Natl. Acad. Sci. U.S.A.">
        <title>Genome sequence of the Asian Tiger mosquito, Aedes albopictus, reveals insights into its biology, genetics, and evolution.</title>
        <authorList>
            <person name="Chen X.G."/>
            <person name="Jiang X."/>
            <person name="Gu J."/>
            <person name="Xu M."/>
            <person name="Wu Y."/>
            <person name="Deng Y."/>
            <person name="Zhang C."/>
            <person name="Bonizzoni M."/>
            <person name="Dermauw W."/>
            <person name="Vontas J."/>
            <person name="Armbruster P."/>
            <person name="Huang X."/>
            <person name="Yang Y."/>
            <person name="Zhang H."/>
            <person name="He W."/>
            <person name="Peng H."/>
            <person name="Liu Y."/>
            <person name="Wu K."/>
            <person name="Chen J."/>
            <person name="Lirakis M."/>
            <person name="Topalis P."/>
            <person name="Van Leeuwen T."/>
            <person name="Hall A.B."/>
            <person name="Jiang X."/>
            <person name="Thorpe C."/>
            <person name="Mueller R.L."/>
            <person name="Sun C."/>
            <person name="Waterhouse R.M."/>
            <person name="Yan G."/>
            <person name="Tu Z.J."/>
            <person name="Fang X."/>
            <person name="James A.A."/>
        </authorList>
    </citation>
    <scope>NUCLEOTIDE SEQUENCE [LARGE SCALE GENOMIC DNA]</scope>
    <source>
        <strain evidence="4">Foshan</strain>
    </source>
</reference>
<organism evidence="3 4">
    <name type="scientific">Aedes albopictus</name>
    <name type="common">Asian tiger mosquito</name>
    <name type="synonym">Stegomyia albopicta</name>
    <dbReference type="NCBI Taxonomy" id="7160"/>
    <lineage>
        <taxon>Eukaryota</taxon>
        <taxon>Metazoa</taxon>
        <taxon>Ecdysozoa</taxon>
        <taxon>Arthropoda</taxon>
        <taxon>Hexapoda</taxon>
        <taxon>Insecta</taxon>
        <taxon>Pterygota</taxon>
        <taxon>Neoptera</taxon>
        <taxon>Endopterygota</taxon>
        <taxon>Diptera</taxon>
        <taxon>Nematocera</taxon>
        <taxon>Culicoidea</taxon>
        <taxon>Culicidae</taxon>
        <taxon>Culicinae</taxon>
        <taxon>Aedini</taxon>
        <taxon>Aedes</taxon>
        <taxon>Stegomyia</taxon>
    </lineage>
</organism>
<reference evidence="3" key="2">
    <citation type="submission" date="2025-05" db="UniProtKB">
        <authorList>
            <consortium name="EnsemblMetazoa"/>
        </authorList>
    </citation>
    <scope>IDENTIFICATION</scope>
    <source>
        <strain evidence="3">Foshan</strain>
    </source>
</reference>
<dbReference type="PROSITE" id="PS50994">
    <property type="entry name" value="INTEGRASE"/>
    <property type="match status" value="1"/>
</dbReference>
<feature type="region of interest" description="Disordered" evidence="1">
    <location>
        <begin position="1071"/>
        <end position="1097"/>
    </location>
</feature>
<accession>A0ABM1ZSD7</accession>